<keyword evidence="2" id="KW-1133">Transmembrane helix</keyword>
<feature type="region of interest" description="Disordered" evidence="1">
    <location>
        <begin position="160"/>
        <end position="183"/>
    </location>
</feature>
<evidence type="ECO:0000256" key="2">
    <source>
        <dbReference type="SAM" id="Phobius"/>
    </source>
</evidence>
<feature type="transmembrane region" description="Helical" evidence="2">
    <location>
        <begin position="192"/>
        <end position="215"/>
    </location>
</feature>
<protein>
    <submittedName>
        <fullName evidence="3">Uncharacterized protein</fullName>
    </submittedName>
</protein>
<feature type="region of interest" description="Disordered" evidence="1">
    <location>
        <begin position="314"/>
        <end position="343"/>
    </location>
</feature>
<keyword evidence="2" id="KW-0472">Membrane</keyword>
<keyword evidence="2" id="KW-0812">Transmembrane</keyword>
<keyword evidence="4" id="KW-1185">Reference proteome</keyword>
<feature type="compositionally biased region" description="Low complexity" evidence="1">
    <location>
        <begin position="160"/>
        <end position="176"/>
    </location>
</feature>
<proteinExistence type="predicted"/>
<feature type="compositionally biased region" description="Acidic residues" evidence="1">
    <location>
        <begin position="15"/>
        <end position="24"/>
    </location>
</feature>
<organism evidence="3 4">
    <name type="scientific">Fusarium oligoseptatum</name>
    <dbReference type="NCBI Taxonomy" id="2604345"/>
    <lineage>
        <taxon>Eukaryota</taxon>
        <taxon>Fungi</taxon>
        <taxon>Dikarya</taxon>
        <taxon>Ascomycota</taxon>
        <taxon>Pezizomycotina</taxon>
        <taxon>Sordariomycetes</taxon>
        <taxon>Hypocreomycetidae</taxon>
        <taxon>Hypocreales</taxon>
        <taxon>Nectriaceae</taxon>
        <taxon>Fusarium</taxon>
        <taxon>Fusarium solani species complex</taxon>
    </lineage>
</organism>
<feature type="region of interest" description="Disordered" evidence="1">
    <location>
        <begin position="1"/>
        <end position="25"/>
    </location>
</feature>
<evidence type="ECO:0000256" key="1">
    <source>
        <dbReference type="SAM" id="MobiDB-lite"/>
    </source>
</evidence>
<dbReference type="STRING" id="1325735.A0A428SGS5"/>
<reference evidence="3 4" key="1">
    <citation type="submission" date="2017-06" db="EMBL/GenBank/DDBJ databases">
        <title>Comparative genomic analysis of Ambrosia Fusariam Clade fungi.</title>
        <authorList>
            <person name="Stajich J.E."/>
            <person name="Carrillo J."/>
            <person name="Kijimoto T."/>
            <person name="Eskalen A."/>
            <person name="O'Donnell K."/>
            <person name="Kasson M."/>
        </authorList>
    </citation>
    <scope>NUCLEOTIDE SEQUENCE [LARGE SCALE GENOMIC DNA]</scope>
    <source>
        <strain evidence="3 4">NRRL62579</strain>
    </source>
</reference>
<dbReference type="EMBL" id="NKCK01000251">
    <property type="protein sequence ID" value="RSL88985.1"/>
    <property type="molecule type" value="Genomic_DNA"/>
</dbReference>
<evidence type="ECO:0000313" key="4">
    <source>
        <dbReference type="Proteomes" id="UP000287144"/>
    </source>
</evidence>
<evidence type="ECO:0000313" key="3">
    <source>
        <dbReference type="EMBL" id="RSL88985.1"/>
    </source>
</evidence>
<dbReference type="AlphaFoldDB" id="A0A428SGS5"/>
<sequence>MAVGRLQHQKRQANEDDLGGEESETTSFITPTVWLKGNIVGYWSTSGTAGTFACPSGSTFWPGVTIPGDDLTYARCAESGQGAATTCKNNAVQYTDVGQDSGGGYDCNGTCTTFRIFDYYNWGDWMGVQYMIDCDTILGSLTNRSITAFYRQIHSTTTEASATTHGSTTTSTSSATGDPENNTGTTGLSSGAIAGIVIGAIAGLCLIGCGFYIAYRMGRQSRDDPEKPRRTLMDSLRAIPRPNVSVTWTQPKGNAQVPVLQQTFSGDVVKRPGEMLGDTSQHDQQLAVAGVQSLPKPEAPVVELPGGRVTEAEARGDDGVVGARTDQQQPYAVHRANSRPSGI</sequence>
<dbReference type="Proteomes" id="UP000287144">
    <property type="component" value="Unassembled WGS sequence"/>
</dbReference>
<name>A0A428SGS5_9HYPO</name>
<comment type="caution">
    <text evidence="3">The sequence shown here is derived from an EMBL/GenBank/DDBJ whole genome shotgun (WGS) entry which is preliminary data.</text>
</comment>
<gene>
    <name evidence="3" type="ORF">CEP52_015030</name>
</gene>
<accession>A0A428SGS5</accession>